<accession>A0AAP2DPY2</accession>
<organism evidence="2 3">
    <name type="scientific">Chryseosolibacter histidini</name>
    <dbReference type="NCBI Taxonomy" id="2782349"/>
    <lineage>
        <taxon>Bacteria</taxon>
        <taxon>Pseudomonadati</taxon>
        <taxon>Bacteroidota</taxon>
        <taxon>Cytophagia</taxon>
        <taxon>Cytophagales</taxon>
        <taxon>Chryseotaleaceae</taxon>
        <taxon>Chryseosolibacter</taxon>
    </lineage>
</organism>
<comment type="caution">
    <text evidence="2">The sequence shown here is derived from an EMBL/GenBank/DDBJ whole genome shotgun (WGS) entry which is preliminary data.</text>
</comment>
<evidence type="ECO:0000256" key="1">
    <source>
        <dbReference type="SAM" id="SignalP"/>
    </source>
</evidence>
<evidence type="ECO:0000313" key="3">
    <source>
        <dbReference type="Proteomes" id="UP001319200"/>
    </source>
</evidence>
<feature type="signal peptide" evidence="1">
    <location>
        <begin position="1"/>
        <end position="19"/>
    </location>
</feature>
<dbReference type="EMBL" id="JAHESF010000038">
    <property type="protein sequence ID" value="MBT1700316.1"/>
    <property type="molecule type" value="Genomic_DNA"/>
</dbReference>
<gene>
    <name evidence="2" type="ORF">KK083_25745</name>
</gene>
<keyword evidence="1" id="KW-0732">Signal</keyword>
<feature type="chain" id="PRO_5042830691" description="Outer membrane protein beta-barrel domain-containing protein" evidence="1">
    <location>
        <begin position="20"/>
        <end position="240"/>
    </location>
</feature>
<reference evidence="2 3" key="1">
    <citation type="submission" date="2021-05" db="EMBL/GenBank/DDBJ databases">
        <title>A Polyphasic approach of four new species of the genus Ohtaekwangia: Ohtaekwangia histidinii sp. nov., Ohtaekwangia cretensis sp. nov., Ohtaekwangia indiensis sp. nov., Ohtaekwangia reichenbachii sp. nov. from diverse environment.</title>
        <authorList>
            <person name="Octaviana S."/>
        </authorList>
    </citation>
    <scope>NUCLEOTIDE SEQUENCE [LARGE SCALE GENOMIC DNA]</scope>
    <source>
        <strain evidence="2 3">PWU4</strain>
    </source>
</reference>
<sequence>MRISAIFVLLSAFALSASAQTQDSYDYESEFTWGINKNTYGGLIGGFVFKKARKINDRLLETYGLELMNVKHPQESRENSTSTGNFFLYGKSNYLYAIRLQYGRDLILFKKAPQQGVEIKFVSAIGPTIGIVAPYYIELRGSSDFVTIREQYDPKKHTQPSDIYGPGRLFEGLGESKIKLGANAKAAINFELGTIKSQVTGFEAGFLLDAYTSKIVMVPTAENYAIYPTLFFTLFYGSRK</sequence>
<proteinExistence type="predicted"/>
<dbReference type="AlphaFoldDB" id="A0AAP2DPY2"/>
<evidence type="ECO:0008006" key="4">
    <source>
        <dbReference type="Google" id="ProtNLM"/>
    </source>
</evidence>
<name>A0AAP2DPY2_9BACT</name>
<evidence type="ECO:0000313" key="2">
    <source>
        <dbReference type="EMBL" id="MBT1700316.1"/>
    </source>
</evidence>
<keyword evidence="3" id="KW-1185">Reference proteome</keyword>
<protein>
    <recommendedName>
        <fullName evidence="4">Outer membrane protein beta-barrel domain-containing protein</fullName>
    </recommendedName>
</protein>
<dbReference type="Proteomes" id="UP001319200">
    <property type="component" value="Unassembled WGS sequence"/>
</dbReference>